<sequence length="78" mass="9179">MTPFDHVTPWLEASYVERAGTRREQAQGREQAQEESRHKERAGTRREQAQEERHKKRPPETNMLAKAVALRNLKDLLE</sequence>
<keyword evidence="3" id="KW-1185">Reference proteome</keyword>
<evidence type="ECO:0000256" key="1">
    <source>
        <dbReference type="SAM" id="MobiDB-lite"/>
    </source>
</evidence>
<evidence type="ECO:0000313" key="2">
    <source>
        <dbReference type="EMBL" id="KAJ3597849.1"/>
    </source>
</evidence>
<reference evidence="2" key="1">
    <citation type="submission" date="2022-07" db="EMBL/GenBank/DDBJ databases">
        <title>Chromosome-level genome of Muraenolepis orangiensis.</title>
        <authorList>
            <person name="Kim J."/>
        </authorList>
    </citation>
    <scope>NUCLEOTIDE SEQUENCE</scope>
    <source>
        <strain evidence="2">KU_S4_2022</strain>
        <tissue evidence="2">Muscle</tissue>
    </source>
</reference>
<feature type="compositionally biased region" description="Basic and acidic residues" evidence="1">
    <location>
        <begin position="19"/>
        <end position="53"/>
    </location>
</feature>
<name>A0A9Q0IGJ1_9TELE</name>
<organism evidence="2 3">
    <name type="scientific">Muraenolepis orangiensis</name>
    <name type="common">Patagonian moray cod</name>
    <dbReference type="NCBI Taxonomy" id="630683"/>
    <lineage>
        <taxon>Eukaryota</taxon>
        <taxon>Metazoa</taxon>
        <taxon>Chordata</taxon>
        <taxon>Craniata</taxon>
        <taxon>Vertebrata</taxon>
        <taxon>Euteleostomi</taxon>
        <taxon>Actinopterygii</taxon>
        <taxon>Neopterygii</taxon>
        <taxon>Teleostei</taxon>
        <taxon>Neoteleostei</taxon>
        <taxon>Acanthomorphata</taxon>
        <taxon>Zeiogadaria</taxon>
        <taxon>Gadariae</taxon>
        <taxon>Gadiformes</taxon>
        <taxon>Muraenolepidoidei</taxon>
        <taxon>Muraenolepididae</taxon>
        <taxon>Muraenolepis</taxon>
    </lineage>
</organism>
<dbReference type="EMBL" id="JANIIK010000109">
    <property type="protein sequence ID" value="KAJ3597849.1"/>
    <property type="molecule type" value="Genomic_DNA"/>
</dbReference>
<comment type="caution">
    <text evidence="2">The sequence shown here is derived from an EMBL/GenBank/DDBJ whole genome shotgun (WGS) entry which is preliminary data.</text>
</comment>
<evidence type="ECO:0000313" key="3">
    <source>
        <dbReference type="Proteomes" id="UP001148018"/>
    </source>
</evidence>
<accession>A0A9Q0IGJ1</accession>
<proteinExistence type="predicted"/>
<feature type="region of interest" description="Disordered" evidence="1">
    <location>
        <begin position="18"/>
        <end position="63"/>
    </location>
</feature>
<gene>
    <name evidence="2" type="ORF">NHX12_001365</name>
</gene>
<dbReference type="AlphaFoldDB" id="A0A9Q0IGJ1"/>
<dbReference type="Proteomes" id="UP001148018">
    <property type="component" value="Unassembled WGS sequence"/>
</dbReference>
<protein>
    <submittedName>
        <fullName evidence="2">Uncharacterized protein</fullName>
    </submittedName>
</protein>